<dbReference type="InterPro" id="IPR003593">
    <property type="entry name" value="AAA+_ATPase"/>
</dbReference>
<sequence>MESAISITKLSKIFGNIRALDALDLEIASGDSFALLGPNGAGKTTLVKIISTIMRPTSGEVIVDGYRVLDEKEKVRERLGLISHQTFLYDDLSAEENLIFFKNLYHLDNGGKRVEEVLKMVKLFPRRSDEVRTFSRGMKQRLSIARALLHDPPILILDEPTSGLDIAGKKDFYTMIEQFKSEGRTIVITTHDINEAKLIADSIGVIMSGKLLFSGNIDTIEGDLETFVLQLAEVCA</sequence>
<feature type="domain" description="ABC transporter" evidence="5">
    <location>
        <begin position="5"/>
        <end position="233"/>
    </location>
</feature>
<dbReference type="PROSITE" id="PS50893">
    <property type="entry name" value="ABC_TRANSPORTER_2"/>
    <property type="match status" value="1"/>
</dbReference>
<reference evidence="6" key="1">
    <citation type="submission" date="2016-05" db="EMBL/GenBank/DDBJ databases">
        <title>Microbial consortia oxidize butane by reversing methanogenesis.</title>
        <authorList>
            <person name="Laso-Perez R."/>
            <person name="Richter M."/>
            <person name="Wegener G."/>
            <person name="Musat F."/>
        </authorList>
    </citation>
    <scope>NUCLEOTIDE SEQUENCE [LARGE SCALE GENOMIC DNA]</scope>
    <source>
        <strain evidence="6">BOX2</strain>
    </source>
</reference>
<dbReference type="CDD" id="cd03230">
    <property type="entry name" value="ABC_DR_subfamily_A"/>
    <property type="match status" value="1"/>
</dbReference>
<evidence type="ECO:0000259" key="5">
    <source>
        <dbReference type="PROSITE" id="PS50893"/>
    </source>
</evidence>
<dbReference type="SUPFAM" id="SSF52540">
    <property type="entry name" value="P-loop containing nucleoside triphosphate hydrolases"/>
    <property type="match status" value="1"/>
</dbReference>
<comment type="similarity">
    <text evidence="1">Belongs to the ABC transporter superfamily.</text>
</comment>
<comment type="caution">
    <text evidence="6">The sequence shown here is derived from an EMBL/GenBank/DDBJ whole genome shotgun (WGS) entry which is preliminary data.</text>
</comment>
<dbReference type="AlphaFoldDB" id="A0A1F2PB54"/>
<keyword evidence="7" id="KW-1185">Reference proteome</keyword>
<dbReference type="EMBL" id="LYOS01000001">
    <property type="protein sequence ID" value="OFV68630.1"/>
    <property type="molecule type" value="Genomic_DNA"/>
</dbReference>
<proteinExistence type="inferred from homology"/>
<dbReference type="Gene3D" id="3.40.50.300">
    <property type="entry name" value="P-loop containing nucleotide triphosphate hydrolases"/>
    <property type="match status" value="1"/>
</dbReference>
<evidence type="ECO:0000256" key="4">
    <source>
        <dbReference type="ARBA" id="ARBA00022840"/>
    </source>
</evidence>
<evidence type="ECO:0000313" key="7">
    <source>
        <dbReference type="Proteomes" id="UP000186940"/>
    </source>
</evidence>
<evidence type="ECO:0000313" key="6">
    <source>
        <dbReference type="EMBL" id="OFV68630.1"/>
    </source>
</evidence>
<dbReference type="Pfam" id="PF00005">
    <property type="entry name" value="ABC_tran"/>
    <property type="match status" value="1"/>
</dbReference>
<gene>
    <name evidence="6" type="ORF">SCAL_000306</name>
</gene>
<keyword evidence="4 6" id="KW-0067">ATP-binding</keyword>
<dbReference type="Proteomes" id="UP000186940">
    <property type="component" value="Unassembled WGS sequence"/>
</dbReference>
<dbReference type="InterPro" id="IPR027417">
    <property type="entry name" value="P-loop_NTPase"/>
</dbReference>
<dbReference type="STRING" id="1838285.SCAL_000306"/>
<dbReference type="PANTHER" id="PTHR42711">
    <property type="entry name" value="ABC TRANSPORTER ATP-BINDING PROTEIN"/>
    <property type="match status" value="1"/>
</dbReference>
<keyword evidence="3" id="KW-0547">Nucleotide-binding</keyword>
<organism evidence="6 7">
    <name type="scientific">Candidatus Syntropharchaeum caldarium</name>
    <dbReference type="NCBI Taxonomy" id="1838285"/>
    <lineage>
        <taxon>Archaea</taxon>
        <taxon>Methanobacteriati</taxon>
        <taxon>Methanobacteriota</taxon>
        <taxon>Stenosarchaea group</taxon>
        <taxon>Methanomicrobia</taxon>
        <taxon>Methanosarcinales</taxon>
        <taxon>ANME-2 cluster</taxon>
        <taxon>Candidatus Syntropharchaeum</taxon>
    </lineage>
</organism>
<name>A0A1F2PB54_9EURY</name>
<dbReference type="GO" id="GO:0016887">
    <property type="term" value="F:ATP hydrolysis activity"/>
    <property type="evidence" value="ECO:0007669"/>
    <property type="project" value="InterPro"/>
</dbReference>
<evidence type="ECO:0000256" key="3">
    <source>
        <dbReference type="ARBA" id="ARBA00022741"/>
    </source>
</evidence>
<dbReference type="GO" id="GO:0005524">
    <property type="term" value="F:ATP binding"/>
    <property type="evidence" value="ECO:0007669"/>
    <property type="project" value="UniProtKB-KW"/>
</dbReference>
<keyword evidence="2" id="KW-0813">Transport</keyword>
<dbReference type="SMART" id="SM00382">
    <property type="entry name" value="AAA"/>
    <property type="match status" value="1"/>
</dbReference>
<evidence type="ECO:0000256" key="1">
    <source>
        <dbReference type="ARBA" id="ARBA00005417"/>
    </source>
</evidence>
<dbReference type="PANTHER" id="PTHR42711:SF5">
    <property type="entry name" value="ABC TRANSPORTER ATP-BINDING PROTEIN NATA"/>
    <property type="match status" value="1"/>
</dbReference>
<dbReference type="InterPro" id="IPR050763">
    <property type="entry name" value="ABC_transporter_ATP-binding"/>
</dbReference>
<evidence type="ECO:0000256" key="2">
    <source>
        <dbReference type="ARBA" id="ARBA00022448"/>
    </source>
</evidence>
<protein>
    <submittedName>
        <fullName evidence="6">Multidrug ABC transporter ATP-binding protein</fullName>
    </submittedName>
</protein>
<dbReference type="InterPro" id="IPR003439">
    <property type="entry name" value="ABC_transporter-like_ATP-bd"/>
</dbReference>
<accession>A0A1F2PB54</accession>